<evidence type="ECO:0000259" key="2">
    <source>
        <dbReference type="Pfam" id="PF19762"/>
    </source>
</evidence>
<gene>
    <name evidence="3" type="ORF">DJ018_13975</name>
</gene>
<dbReference type="Pfam" id="PF19762">
    <property type="entry name" value="DUF6249"/>
    <property type="match status" value="1"/>
</dbReference>
<dbReference type="RefSeq" id="WP_111515575.1">
    <property type="nucleotide sequence ID" value="NZ_QFYR01000003.1"/>
</dbReference>
<feature type="transmembrane region" description="Helical" evidence="1">
    <location>
        <begin position="72"/>
        <end position="90"/>
    </location>
</feature>
<name>A0A328AC63_9CAUL</name>
<dbReference type="AlphaFoldDB" id="A0A328AC63"/>
<dbReference type="EMBL" id="QFYR01000003">
    <property type="protein sequence ID" value="RAK52251.1"/>
    <property type="molecule type" value="Genomic_DNA"/>
</dbReference>
<protein>
    <recommendedName>
        <fullName evidence="2">DUF6249 domain-containing protein</fullName>
    </recommendedName>
</protein>
<organism evidence="3 4">
    <name type="scientific">Phenylobacterium deserti</name>
    <dbReference type="NCBI Taxonomy" id="1914756"/>
    <lineage>
        <taxon>Bacteria</taxon>
        <taxon>Pseudomonadati</taxon>
        <taxon>Pseudomonadota</taxon>
        <taxon>Alphaproteobacteria</taxon>
        <taxon>Caulobacterales</taxon>
        <taxon>Caulobacteraceae</taxon>
        <taxon>Phenylobacterium</taxon>
    </lineage>
</organism>
<keyword evidence="1" id="KW-1133">Transmembrane helix</keyword>
<reference evidence="4" key="1">
    <citation type="submission" date="2018-05" db="EMBL/GenBank/DDBJ databases">
        <authorList>
            <person name="Li X."/>
        </authorList>
    </citation>
    <scope>NUCLEOTIDE SEQUENCE [LARGE SCALE GENOMIC DNA]</scope>
    <source>
        <strain evidence="4">YIM 73061</strain>
    </source>
</reference>
<proteinExistence type="predicted"/>
<comment type="caution">
    <text evidence="3">The sequence shown here is derived from an EMBL/GenBank/DDBJ whole genome shotgun (WGS) entry which is preliminary data.</text>
</comment>
<dbReference type="Proteomes" id="UP000249725">
    <property type="component" value="Unassembled WGS sequence"/>
</dbReference>
<feature type="domain" description="DUF6249" evidence="2">
    <location>
        <begin position="5"/>
        <end position="120"/>
    </location>
</feature>
<evidence type="ECO:0000313" key="4">
    <source>
        <dbReference type="Proteomes" id="UP000249725"/>
    </source>
</evidence>
<accession>A0A328AC63</accession>
<evidence type="ECO:0000256" key="1">
    <source>
        <dbReference type="SAM" id="Phobius"/>
    </source>
</evidence>
<feature type="transmembrane region" description="Helical" evidence="1">
    <location>
        <begin position="6"/>
        <end position="24"/>
    </location>
</feature>
<keyword evidence="4" id="KW-1185">Reference proteome</keyword>
<sequence length="124" mass="13382">MEDVLVPIALFAMIAAIVIAPRYLKSQERQKMADTLRAAIERGQPLPPEVVDAMSKDVKTPPSPQRDLRTGIIWLGVAVGFAAMGVAIGFEEPDATMPMIGVACFPGFIGLAFIVMSLVAKDRR</sequence>
<dbReference type="OrthoDB" id="5737184at2"/>
<feature type="transmembrane region" description="Helical" evidence="1">
    <location>
        <begin position="96"/>
        <end position="120"/>
    </location>
</feature>
<dbReference type="InterPro" id="IPR046216">
    <property type="entry name" value="DUF6249"/>
</dbReference>
<evidence type="ECO:0000313" key="3">
    <source>
        <dbReference type="EMBL" id="RAK52251.1"/>
    </source>
</evidence>
<keyword evidence="1" id="KW-0472">Membrane</keyword>
<keyword evidence="1" id="KW-0812">Transmembrane</keyword>